<gene>
    <name evidence="1" type="ORF">CJU94_15025</name>
</gene>
<dbReference type="Proteomes" id="UP000215158">
    <property type="component" value="Chromosome 1"/>
</dbReference>
<evidence type="ECO:0000313" key="1">
    <source>
        <dbReference type="EMBL" id="ASV99342.1"/>
    </source>
</evidence>
<protein>
    <submittedName>
        <fullName evidence="1">Uncharacterized protein</fullName>
    </submittedName>
</protein>
<dbReference type="KEGG" id="parb:CJU94_15025"/>
<organism evidence="1 2">
    <name type="scientific">Paraburkholderia aromaticivorans</name>
    <dbReference type="NCBI Taxonomy" id="2026199"/>
    <lineage>
        <taxon>Bacteria</taxon>
        <taxon>Pseudomonadati</taxon>
        <taxon>Pseudomonadota</taxon>
        <taxon>Betaproteobacteria</taxon>
        <taxon>Burkholderiales</taxon>
        <taxon>Burkholderiaceae</taxon>
        <taxon>Paraburkholderia</taxon>
    </lineage>
</organism>
<dbReference type="EMBL" id="CP022989">
    <property type="protein sequence ID" value="ASV99342.1"/>
    <property type="molecule type" value="Genomic_DNA"/>
</dbReference>
<dbReference type="OrthoDB" id="9088409at2"/>
<proteinExistence type="predicted"/>
<accession>A0A248VKG6</accession>
<sequence>MKLTTRFLLSGVVIVCAVTVFFHGCPLAPKRHTEKTERSDSTLRTIPFSKSSPVYQAAKEYREWLSGDKSFAEKAGGLSLADKFLLSSRYIDKGAARLPTALLEERLSSVSKILASLDTYTCGRYLKGEMPYSEFENRIFPVMESFSEAESKAWFTVNRAAIEAQLNGSPIIVLSAEDAKRTIRKLLSSMYEPQSKEFLAALGSLKTADDDDACRTARVLYVQGNSLPEPYRGYMARMLLTRDEGREEP</sequence>
<evidence type="ECO:0000313" key="2">
    <source>
        <dbReference type="Proteomes" id="UP000215158"/>
    </source>
</evidence>
<dbReference type="RefSeq" id="WP_095419358.1">
    <property type="nucleotide sequence ID" value="NZ_CP022989.1"/>
</dbReference>
<reference evidence="1 2" key="1">
    <citation type="submission" date="2017-08" db="EMBL/GenBank/DDBJ databases">
        <title>Identification and genetic characteristics of simultaneous BTEX- and naphthalene-degrading Paraburkholderia sp. BN5 isolated from petroleum-contaminated soil.</title>
        <authorList>
            <person name="Lee Y."/>
            <person name="Jeon C.O."/>
        </authorList>
    </citation>
    <scope>NUCLEOTIDE SEQUENCE [LARGE SCALE GENOMIC DNA]</scope>
    <source>
        <strain evidence="1 2">BN5</strain>
    </source>
</reference>
<name>A0A248VKG6_9BURK</name>
<keyword evidence="2" id="KW-1185">Reference proteome</keyword>
<dbReference type="AlphaFoldDB" id="A0A248VKG6"/>